<dbReference type="EMBL" id="CP002156">
    <property type="protein sequence ID" value="ADM08261.1"/>
    <property type="molecule type" value="Genomic_DNA"/>
</dbReference>
<feature type="coiled-coil region" evidence="1">
    <location>
        <begin position="197"/>
        <end position="268"/>
    </location>
</feature>
<dbReference type="KEGG" id="pbr:PB2503_00902"/>
<dbReference type="Proteomes" id="UP000001302">
    <property type="component" value="Chromosome"/>
</dbReference>
<evidence type="ECO:0000313" key="3">
    <source>
        <dbReference type="Proteomes" id="UP000001302"/>
    </source>
</evidence>
<protein>
    <submittedName>
        <fullName evidence="2">Uncharacterized protein</fullName>
    </submittedName>
</protein>
<dbReference type="HOGENOM" id="CLU_942846_0_0_5"/>
<dbReference type="STRING" id="314260.PB2503_00902"/>
<gene>
    <name evidence="2" type="ordered locus">PB2503_00902</name>
</gene>
<reference evidence="3" key="1">
    <citation type="submission" date="2010-08" db="EMBL/GenBank/DDBJ databases">
        <title>Genome sequence of Parvularcula bermudensis HTCC2503.</title>
        <authorList>
            <person name="Kang D.-M."/>
            <person name="Oh H.-M."/>
            <person name="Cho J.-C."/>
        </authorList>
    </citation>
    <scope>NUCLEOTIDE SEQUENCE [LARGE SCALE GENOMIC DNA]</scope>
    <source>
        <strain evidence="3">ATCC BAA-594 / HTCC2503 / KCTC 12087</strain>
    </source>
</reference>
<keyword evidence="1" id="KW-0175">Coiled coil</keyword>
<evidence type="ECO:0000313" key="2">
    <source>
        <dbReference type="EMBL" id="ADM08261.1"/>
    </source>
</evidence>
<dbReference type="AlphaFoldDB" id="E0TB57"/>
<accession>E0TB57</accession>
<sequence length="295" mass="32058">MGVSHLIVGVTALFGAATQSSDLGSVCTVETARQEGFLAGSFARHPVDARELFLSKCRFPRLFSTSRPSTDGRLGPAFLDGWQAGFFTACEPMGLLEAGSASLGETEESVTPALCKEMAAATVKVYDDRLTALDGQIDALTQALEGEDDAFRRGDLRDEITRLQAQRGAEEGARRQLVALVASDSYNRQVYAVGTTYATAKAAKERASAAIADAEAALALNEQRLNGLFSQLRQTRDADRRAALLQEAERLEDRSALLRSSMSALRREERDSEQAFQIARRDYLKTKTALAESRP</sequence>
<organism evidence="2 3">
    <name type="scientific">Parvularcula bermudensis (strain ATCC BAA-594 / HTCC2503 / KCTC 12087)</name>
    <dbReference type="NCBI Taxonomy" id="314260"/>
    <lineage>
        <taxon>Bacteria</taxon>
        <taxon>Pseudomonadati</taxon>
        <taxon>Pseudomonadota</taxon>
        <taxon>Alphaproteobacteria</taxon>
        <taxon>Parvularculales</taxon>
        <taxon>Parvularculaceae</taxon>
        <taxon>Parvularcula</taxon>
    </lineage>
</organism>
<keyword evidence="3" id="KW-1185">Reference proteome</keyword>
<dbReference type="RefSeq" id="WP_013299235.1">
    <property type="nucleotide sequence ID" value="NC_014414.1"/>
</dbReference>
<name>E0TB57_PARBH</name>
<proteinExistence type="predicted"/>
<reference evidence="2 3" key="2">
    <citation type="journal article" date="2011" name="J. Bacteriol.">
        <title>Complete genome sequence of strain HTCC2503T of Parvularcula bermudensis, the type species of the order "Parvularculales" in the class Alphaproteobacteria.</title>
        <authorList>
            <person name="Oh H.M."/>
            <person name="Kang I."/>
            <person name="Vergin K.L."/>
            <person name="Kang D."/>
            <person name="Rhee K.H."/>
            <person name="Giovannoni S.J."/>
            <person name="Cho J.C."/>
        </authorList>
    </citation>
    <scope>NUCLEOTIDE SEQUENCE [LARGE SCALE GENOMIC DNA]</scope>
    <source>
        <strain evidence="3">ATCC BAA-594 / HTCC2503 / KCTC 12087</strain>
    </source>
</reference>
<evidence type="ECO:0000256" key="1">
    <source>
        <dbReference type="SAM" id="Coils"/>
    </source>
</evidence>